<organism evidence="1 2">
    <name type="scientific">Myceligenerans pegani</name>
    <dbReference type="NCBI Taxonomy" id="2776917"/>
    <lineage>
        <taxon>Bacteria</taxon>
        <taxon>Bacillati</taxon>
        <taxon>Actinomycetota</taxon>
        <taxon>Actinomycetes</taxon>
        <taxon>Micrococcales</taxon>
        <taxon>Promicromonosporaceae</taxon>
        <taxon>Myceligenerans</taxon>
    </lineage>
</organism>
<comment type="caution">
    <text evidence="1">The sequence shown here is derived from an EMBL/GenBank/DDBJ whole genome shotgun (WGS) entry which is preliminary data.</text>
</comment>
<protein>
    <recommendedName>
        <fullName evidence="3">AbiJ-NTD3 domain-containing protein</fullName>
    </recommendedName>
</protein>
<keyword evidence="2" id="KW-1185">Reference proteome</keyword>
<accession>A0ABR9MSY5</accession>
<dbReference type="EMBL" id="JADAQT010000024">
    <property type="protein sequence ID" value="MBE1874486.1"/>
    <property type="molecule type" value="Genomic_DNA"/>
</dbReference>
<dbReference type="Proteomes" id="UP000625527">
    <property type="component" value="Unassembled WGS sequence"/>
</dbReference>
<name>A0ABR9MSY5_9MICO</name>
<evidence type="ECO:0000313" key="1">
    <source>
        <dbReference type="EMBL" id="MBE1874486.1"/>
    </source>
</evidence>
<dbReference type="RefSeq" id="WP_192861054.1">
    <property type="nucleotide sequence ID" value="NZ_JADAQT010000024.1"/>
</dbReference>
<sequence>MREAIAEALWHHVKAPRLADECDDLQLPQRDDLPDPMASKRVYVKARLRGLGIDQLIEVGRQVHHEFPHSDLERLLNPGAARSVDGEVKNIIFAAVGAKPTIVIRDALSNLLEITDGSDRVLVYDREVGEAGLTWSSLTSWWVERQVLRSSGDTDGARQLYGRLVGSVANEAERMIFRAYCGLYGTHGGDIPAMLPQVYLHYDPYARGRGGTLVRQRMDFLLLLPHGRRVVIELDGVQHYADHERASCGHYAARPAKYAEMVKEDRTLQLHGYEVYRFGGAELVNREEAQAMLGDFFRALLDLPSQG</sequence>
<evidence type="ECO:0000313" key="2">
    <source>
        <dbReference type="Proteomes" id="UP000625527"/>
    </source>
</evidence>
<gene>
    <name evidence="1" type="ORF">IHE71_02040</name>
</gene>
<reference evidence="1 2" key="1">
    <citation type="submission" date="2020-10" db="EMBL/GenBank/DDBJ databases">
        <title>Myceligenerans pegani sp. nov., an endophytic actinomycete isolated from Peganum harmala L. in Xinjiang, China.</title>
        <authorList>
            <person name="Xin L."/>
        </authorList>
    </citation>
    <scope>NUCLEOTIDE SEQUENCE [LARGE SCALE GENOMIC DNA]</scope>
    <source>
        <strain evidence="1 2">TRM65318</strain>
    </source>
</reference>
<proteinExistence type="predicted"/>
<evidence type="ECO:0008006" key="3">
    <source>
        <dbReference type="Google" id="ProtNLM"/>
    </source>
</evidence>